<feature type="chain" id="PRO_5041470550" description="SAND domain-containing protein" evidence="1">
    <location>
        <begin position="17"/>
        <end position="146"/>
    </location>
</feature>
<name>A0AA36GIB1_CYLNA</name>
<evidence type="ECO:0000259" key="2">
    <source>
        <dbReference type="PROSITE" id="PS50864"/>
    </source>
</evidence>
<sequence length="146" mass="17172">MIFYYMLMLLPVYCGACSSVSSHLWKEYFTQGIQTYCEKMTGSPPKMKFEESLISSIQNFVYYGKRGNSSVVRIFKVANRYGCQYMRKLVNSMIENIVSNNDDSPQKTCQMFDERKNFFCTPHYEPYVAWGDYYIKPVVFCSFSVR</sequence>
<protein>
    <recommendedName>
        <fullName evidence="2">SAND domain-containing protein</fullName>
    </recommendedName>
</protein>
<evidence type="ECO:0000313" key="3">
    <source>
        <dbReference type="EMBL" id="CAJ0592675.1"/>
    </source>
</evidence>
<dbReference type="PROSITE" id="PS50864">
    <property type="entry name" value="SAND"/>
    <property type="match status" value="1"/>
</dbReference>
<proteinExistence type="predicted"/>
<accession>A0AA36GIB1</accession>
<gene>
    <name evidence="3" type="ORF">CYNAS_LOCUS4658</name>
</gene>
<keyword evidence="1" id="KW-0732">Signal</keyword>
<dbReference type="GO" id="GO:0003677">
    <property type="term" value="F:DNA binding"/>
    <property type="evidence" value="ECO:0007669"/>
    <property type="project" value="InterPro"/>
</dbReference>
<keyword evidence="4" id="KW-1185">Reference proteome</keyword>
<evidence type="ECO:0000256" key="1">
    <source>
        <dbReference type="SAM" id="SignalP"/>
    </source>
</evidence>
<comment type="caution">
    <text evidence="3">The sequence shown here is derived from an EMBL/GenBank/DDBJ whole genome shotgun (WGS) entry which is preliminary data.</text>
</comment>
<dbReference type="EMBL" id="CATQJL010000112">
    <property type="protein sequence ID" value="CAJ0592675.1"/>
    <property type="molecule type" value="Genomic_DNA"/>
</dbReference>
<reference evidence="3" key="1">
    <citation type="submission" date="2023-07" db="EMBL/GenBank/DDBJ databases">
        <authorList>
            <consortium name="CYATHOMIX"/>
        </authorList>
    </citation>
    <scope>NUCLEOTIDE SEQUENCE</scope>
    <source>
        <strain evidence="3">N/A</strain>
    </source>
</reference>
<feature type="signal peptide" evidence="1">
    <location>
        <begin position="1"/>
        <end position="16"/>
    </location>
</feature>
<dbReference type="Proteomes" id="UP001176961">
    <property type="component" value="Unassembled WGS sequence"/>
</dbReference>
<organism evidence="3 4">
    <name type="scientific">Cylicocyclus nassatus</name>
    <name type="common">Nematode worm</name>
    <dbReference type="NCBI Taxonomy" id="53992"/>
    <lineage>
        <taxon>Eukaryota</taxon>
        <taxon>Metazoa</taxon>
        <taxon>Ecdysozoa</taxon>
        <taxon>Nematoda</taxon>
        <taxon>Chromadorea</taxon>
        <taxon>Rhabditida</taxon>
        <taxon>Rhabditina</taxon>
        <taxon>Rhabditomorpha</taxon>
        <taxon>Strongyloidea</taxon>
        <taxon>Strongylidae</taxon>
        <taxon>Cylicocyclus</taxon>
    </lineage>
</organism>
<feature type="domain" description="SAND" evidence="2">
    <location>
        <begin position="1"/>
        <end position="96"/>
    </location>
</feature>
<dbReference type="AlphaFoldDB" id="A0AA36GIB1"/>
<dbReference type="InterPro" id="IPR000770">
    <property type="entry name" value="SAND_dom"/>
</dbReference>
<evidence type="ECO:0000313" key="4">
    <source>
        <dbReference type="Proteomes" id="UP001176961"/>
    </source>
</evidence>